<protein>
    <submittedName>
        <fullName evidence="1">Putative secreted protein</fullName>
    </submittedName>
</protein>
<accession>A0A2M4CCQ7</accession>
<sequence length="76" mass="9095">MRFYCWMPSLLSFSECCYLHTHAHTVTRTPHTFTSQCRNLCRNFPVPDRRKQIQIRELPQLPQLLLTMVPSSMDRQ</sequence>
<organism evidence="1">
    <name type="scientific">Anopheles marajoara</name>
    <dbReference type="NCBI Taxonomy" id="58244"/>
    <lineage>
        <taxon>Eukaryota</taxon>
        <taxon>Metazoa</taxon>
        <taxon>Ecdysozoa</taxon>
        <taxon>Arthropoda</taxon>
        <taxon>Hexapoda</taxon>
        <taxon>Insecta</taxon>
        <taxon>Pterygota</taxon>
        <taxon>Neoptera</taxon>
        <taxon>Endopterygota</taxon>
        <taxon>Diptera</taxon>
        <taxon>Nematocera</taxon>
        <taxon>Culicoidea</taxon>
        <taxon>Culicidae</taxon>
        <taxon>Anophelinae</taxon>
        <taxon>Anopheles</taxon>
    </lineage>
</organism>
<evidence type="ECO:0000313" key="1">
    <source>
        <dbReference type="EMBL" id="MBW63015.1"/>
    </source>
</evidence>
<dbReference type="EMBL" id="GGFJ01013874">
    <property type="protein sequence ID" value="MBW63015.1"/>
    <property type="molecule type" value="Transcribed_RNA"/>
</dbReference>
<proteinExistence type="predicted"/>
<reference evidence="1" key="1">
    <citation type="submission" date="2018-01" db="EMBL/GenBank/DDBJ databases">
        <title>An insight into the sialome of Amazonian anophelines.</title>
        <authorList>
            <person name="Ribeiro J.M."/>
            <person name="Scarpassa V."/>
            <person name="Calvo E."/>
        </authorList>
    </citation>
    <scope>NUCLEOTIDE SEQUENCE</scope>
    <source>
        <tissue evidence="1">Salivary glands</tissue>
    </source>
</reference>
<name>A0A2M4CCQ7_9DIPT</name>
<dbReference type="AlphaFoldDB" id="A0A2M4CCQ7"/>